<name>A0AAU9TAH9_EUPED</name>
<protein>
    <submittedName>
        <fullName evidence="1">Uncharacterized protein</fullName>
    </submittedName>
</protein>
<sequence>MIVSPKIRERDIDLIRKNQNHLAALWKNQKSVFEAEFNLLKRTEAMIDESHKLIHKKLNAIEVKLSEN</sequence>
<organism evidence="1 2">
    <name type="scientific">Euphydryas editha</name>
    <name type="common">Edith's checkerspot</name>
    <dbReference type="NCBI Taxonomy" id="104508"/>
    <lineage>
        <taxon>Eukaryota</taxon>
        <taxon>Metazoa</taxon>
        <taxon>Ecdysozoa</taxon>
        <taxon>Arthropoda</taxon>
        <taxon>Hexapoda</taxon>
        <taxon>Insecta</taxon>
        <taxon>Pterygota</taxon>
        <taxon>Neoptera</taxon>
        <taxon>Endopterygota</taxon>
        <taxon>Lepidoptera</taxon>
        <taxon>Glossata</taxon>
        <taxon>Ditrysia</taxon>
        <taxon>Papilionoidea</taxon>
        <taxon>Nymphalidae</taxon>
        <taxon>Nymphalinae</taxon>
        <taxon>Euphydryas</taxon>
    </lineage>
</organism>
<proteinExistence type="predicted"/>
<dbReference type="EMBL" id="CAKOGL010000003">
    <property type="protein sequence ID" value="CAH2084589.1"/>
    <property type="molecule type" value="Genomic_DNA"/>
</dbReference>
<evidence type="ECO:0000313" key="1">
    <source>
        <dbReference type="EMBL" id="CAH2084589.1"/>
    </source>
</evidence>
<keyword evidence="2" id="KW-1185">Reference proteome</keyword>
<gene>
    <name evidence="1" type="ORF">EEDITHA_LOCUS1144</name>
</gene>
<evidence type="ECO:0000313" key="2">
    <source>
        <dbReference type="Proteomes" id="UP001153954"/>
    </source>
</evidence>
<dbReference type="Proteomes" id="UP001153954">
    <property type="component" value="Unassembled WGS sequence"/>
</dbReference>
<dbReference type="AlphaFoldDB" id="A0AAU9TAH9"/>
<comment type="caution">
    <text evidence="1">The sequence shown here is derived from an EMBL/GenBank/DDBJ whole genome shotgun (WGS) entry which is preliminary data.</text>
</comment>
<accession>A0AAU9TAH9</accession>
<reference evidence="1" key="1">
    <citation type="submission" date="2022-03" db="EMBL/GenBank/DDBJ databases">
        <authorList>
            <person name="Tunstrom K."/>
        </authorList>
    </citation>
    <scope>NUCLEOTIDE SEQUENCE</scope>
</reference>